<dbReference type="STRING" id="357278.IV61_GL001930"/>
<evidence type="ECO:0000256" key="1">
    <source>
        <dbReference type="SAM" id="MobiDB-lite"/>
    </source>
</evidence>
<keyword evidence="2" id="KW-1133">Transmembrane helix</keyword>
<dbReference type="PATRIC" id="fig|1267003.4.peg.1712"/>
<evidence type="ECO:0000313" key="4">
    <source>
        <dbReference type="EMBL" id="KRK35013.1"/>
    </source>
</evidence>
<feature type="region of interest" description="Disordered" evidence="1">
    <location>
        <begin position="150"/>
        <end position="169"/>
    </location>
</feature>
<dbReference type="PANTHER" id="PTHR34473:SF2">
    <property type="entry name" value="UPF0699 TRANSMEMBRANE PROTEIN YDBT"/>
    <property type="match status" value="1"/>
</dbReference>
<dbReference type="InterPro" id="IPR005182">
    <property type="entry name" value="YdbS-like_PH"/>
</dbReference>
<feature type="domain" description="YdbS-like PH" evidence="3">
    <location>
        <begin position="410"/>
        <end position="484"/>
    </location>
</feature>
<dbReference type="AlphaFoldDB" id="A0A0R1GLM8"/>
<reference evidence="4 5" key="1">
    <citation type="journal article" date="2015" name="Genome Announc.">
        <title>Expanding the biotechnology potential of lactobacilli through comparative genomics of 213 strains and associated genera.</title>
        <authorList>
            <person name="Sun Z."/>
            <person name="Harris H.M."/>
            <person name="McCann A."/>
            <person name="Guo C."/>
            <person name="Argimon S."/>
            <person name="Zhang W."/>
            <person name="Yang X."/>
            <person name="Jeffery I.B."/>
            <person name="Cooney J.C."/>
            <person name="Kagawa T.F."/>
            <person name="Liu W."/>
            <person name="Song Y."/>
            <person name="Salvetti E."/>
            <person name="Wrobel A."/>
            <person name="Rasinkangas P."/>
            <person name="Parkhill J."/>
            <person name="Rea M.C."/>
            <person name="O'Sullivan O."/>
            <person name="Ritari J."/>
            <person name="Douillard F.P."/>
            <person name="Paul Ross R."/>
            <person name="Yang R."/>
            <person name="Briner A.E."/>
            <person name="Felis G.E."/>
            <person name="de Vos W.M."/>
            <person name="Barrangou R."/>
            <person name="Klaenhammer T.R."/>
            <person name="Caufield P.W."/>
            <person name="Cui Y."/>
            <person name="Zhang H."/>
            <person name="O'Toole P.W."/>
        </authorList>
    </citation>
    <scope>NUCLEOTIDE SEQUENCE [LARGE SCALE GENOMIC DNA]</scope>
    <source>
        <strain evidence="4 5">ATCC 53295</strain>
    </source>
</reference>
<dbReference type="Proteomes" id="UP000051176">
    <property type="component" value="Unassembled WGS sequence"/>
</dbReference>
<feature type="transmembrane region" description="Helical" evidence="2">
    <location>
        <begin position="12"/>
        <end position="32"/>
    </location>
</feature>
<dbReference type="EMBL" id="AZCZ01000040">
    <property type="protein sequence ID" value="KRK35013.1"/>
    <property type="molecule type" value="Genomic_DNA"/>
</dbReference>
<dbReference type="InterPro" id="IPR014529">
    <property type="entry name" value="UCP026631"/>
</dbReference>
<accession>A0A0R1GLM8</accession>
<proteinExistence type="predicted"/>
<gene>
    <name evidence="4" type="ORF">FD07_GL001625</name>
</gene>
<feature type="transmembrane region" description="Helical" evidence="2">
    <location>
        <begin position="226"/>
        <end position="250"/>
    </location>
</feature>
<dbReference type="PIRSF" id="PIRSF026631">
    <property type="entry name" value="UCP026631"/>
    <property type="match status" value="1"/>
</dbReference>
<comment type="caution">
    <text evidence="4">The sequence shown here is derived from an EMBL/GenBank/DDBJ whole genome shotgun (WGS) entry which is preliminary data.</text>
</comment>
<feature type="domain" description="YdbS-like PH" evidence="3">
    <location>
        <begin position="59"/>
        <end position="129"/>
    </location>
</feature>
<evidence type="ECO:0000259" key="3">
    <source>
        <dbReference type="Pfam" id="PF03703"/>
    </source>
</evidence>
<name>A0A0R1GLM8_9LACO</name>
<feature type="transmembrane region" description="Helical" evidence="2">
    <location>
        <begin position="185"/>
        <end position="206"/>
    </location>
</feature>
<evidence type="ECO:0000256" key="2">
    <source>
        <dbReference type="SAM" id="Phobius"/>
    </source>
</evidence>
<dbReference type="eggNOG" id="COG3428">
    <property type="taxonomic scope" value="Bacteria"/>
</dbReference>
<dbReference type="PANTHER" id="PTHR34473">
    <property type="entry name" value="UPF0699 TRANSMEMBRANE PROTEIN YDBS"/>
    <property type="match status" value="1"/>
</dbReference>
<keyword evidence="5" id="KW-1185">Reference proteome</keyword>
<organism evidence="4 5">
    <name type="scientific">Levilactobacillus parabrevis ATCC 53295</name>
    <dbReference type="NCBI Taxonomy" id="1267003"/>
    <lineage>
        <taxon>Bacteria</taxon>
        <taxon>Bacillati</taxon>
        <taxon>Bacillota</taxon>
        <taxon>Bacilli</taxon>
        <taxon>Lactobacillales</taxon>
        <taxon>Lactobacillaceae</taxon>
        <taxon>Levilactobacillus</taxon>
    </lineage>
</organism>
<evidence type="ECO:0000313" key="5">
    <source>
        <dbReference type="Proteomes" id="UP000051176"/>
    </source>
</evidence>
<dbReference type="Pfam" id="PF03703">
    <property type="entry name" value="bPH_2"/>
    <property type="match status" value="3"/>
</dbReference>
<sequence>MIKPKRTHPLGLLLHIANSIKEYWFLFILVLTLYNQPLWFALSWAGIVLVIIIWPATRWATLSYRVTPTAVEVNSGVFVRHHEHIPYSRIQTVQRKQWFFLAPFKLEELYIETASHDDNKPEARLAAVPTTLADTIDGYRLGATAAATTDSTAATATSETAETDPLPLPATTPVTAHYRINNRTLLKFAVTSTGFIPLLLILLAIYNKVPRSWTDSLIADATHLALVVLIGGAVAVVAIAWVGAFLWTYIRYFHFDVALQGDQLKTAKGLFQRNTITAPLKRIQAIRVKQNVFRQWLHIQTVQVLLASKAASKDDDDDLVILPAVPQSQLYDVAPPFVDWLPDHTPDLSDLNVADRRQWYLIRNALLIVIAPVALASFLLPHWMWAFALILVIAFFQGRFAAHQTGGGLITPRMLALQTGHMWTKETYYLPVDMIQSVRLNQSIWMKRTGLMHLIVNVRHGNKNQAIELRYLKSTQAQRVYDWYLQTV</sequence>
<dbReference type="RefSeq" id="WP_020088748.1">
    <property type="nucleotide sequence ID" value="NZ_AZCZ01000040.1"/>
</dbReference>
<dbReference type="OrthoDB" id="2195155at2"/>
<keyword evidence="2" id="KW-0812">Transmembrane</keyword>
<protein>
    <recommendedName>
        <fullName evidence="3">YdbS-like PH domain-containing protein</fullName>
    </recommendedName>
</protein>
<feature type="transmembrane region" description="Helical" evidence="2">
    <location>
        <begin position="360"/>
        <end position="379"/>
    </location>
</feature>
<keyword evidence="2" id="KW-0472">Membrane</keyword>
<feature type="domain" description="YdbS-like PH" evidence="3">
    <location>
        <begin position="252"/>
        <end position="328"/>
    </location>
</feature>
<feature type="transmembrane region" description="Helical" evidence="2">
    <location>
        <begin position="38"/>
        <end position="56"/>
    </location>
</feature>